<dbReference type="Gene3D" id="1.10.510.10">
    <property type="entry name" value="Transferase(Phosphotransferase) domain 1"/>
    <property type="match status" value="1"/>
</dbReference>
<keyword evidence="3 6" id="KW-0418">Kinase</keyword>
<dbReference type="Pfam" id="PF00069">
    <property type="entry name" value="Pkinase"/>
    <property type="match status" value="1"/>
</dbReference>
<dbReference type="Proteomes" id="UP001498398">
    <property type="component" value="Unassembled WGS sequence"/>
</dbReference>
<protein>
    <submittedName>
        <fullName evidence="6">Mitogen-activated protein kinase kinase kinase</fullName>
        <ecNumber evidence="6">2.7.11.25</ecNumber>
    </submittedName>
</protein>
<accession>A0ABR1JG76</accession>
<evidence type="ECO:0000313" key="6">
    <source>
        <dbReference type="EMBL" id="KAK7458129.1"/>
    </source>
</evidence>
<dbReference type="EC" id="2.7.11.25" evidence="6"/>
<dbReference type="SUPFAM" id="SSF56112">
    <property type="entry name" value="Protein kinase-like (PK-like)"/>
    <property type="match status" value="1"/>
</dbReference>
<keyword evidence="1 6" id="KW-0808">Transferase</keyword>
<proteinExistence type="predicted"/>
<dbReference type="PROSITE" id="PS50011">
    <property type="entry name" value="PROTEIN_KINASE_DOM"/>
    <property type="match status" value="1"/>
</dbReference>
<evidence type="ECO:0000256" key="4">
    <source>
        <dbReference type="ARBA" id="ARBA00022840"/>
    </source>
</evidence>
<keyword evidence="2" id="KW-0547">Nucleotide-binding</keyword>
<dbReference type="InterPro" id="IPR050538">
    <property type="entry name" value="MAP_kinase_kinase_kinase"/>
</dbReference>
<name>A0ABR1JG76_9AGAR</name>
<reference evidence="6 7" key="1">
    <citation type="submission" date="2024-01" db="EMBL/GenBank/DDBJ databases">
        <title>A draft genome for the cacao thread blight pathogen Marasmiellus scandens.</title>
        <authorList>
            <person name="Baruah I.K."/>
            <person name="Leung J."/>
            <person name="Bukari Y."/>
            <person name="Amoako-Attah I."/>
            <person name="Meinhardt L.W."/>
            <person name="Bailey B.A."/>
            <person name="Cohen S.P."/>
        </authorList>
    </citation>
    <scope>NUCLEOTIDE SEQUENCE [LARGE SCALE GENOMIC DNA]</scope>
    <source>
        <strain evidence="6 7">GH-19</strain>
    </source>
</reference>
<evidence type="ECO:0000256" key="2">
    <source>
        <dbReference type="ARBA" id="ARBA00022741"/>
    </source>
</evidence>
<dbReference type="InterPro" id="IPR011009">
    <property type="entry name" value="Kinase-like_dom_sf"/>
</dbReference>
<organism evidence="6 7">
    <name type="scientific">Marasmiellus scandens</name>
    <dbReference type="NCBI Taxonomy" id="2682957"/>
    <lineage>
        <taxon>Eukaryota</taxon>
        <taxon>Fungi</taxon>
        <taxon>Dikarya</taxon>
        <taxon>Basidiomycota</taxon>
        <taxon>Agaricomycotina</taxon>
        <taxon>Agaricomycetes</taxon>
        <taxon>Agaricomycetidae</taxon>
        <taxon>Agaricales</taxon>
        <taxon>Marasmiineae</taxon>
        <taxon>Omphalotaceae</taxon>
        <taxon>Marasmiellus</taxon>
    </lineage>
</organism>
<evidence type="ECO:0000256" key="3">
    <source>
        <dbReference type="ARBA" id="ARBA00022777"/>
    </source>
</evidence>
<evidence type="ECO:0000259" key="5">
    <source>
        <dbReference type="PROSITE" id="PS50011"/>
    </source>
</evidence>
<sequence length="338" mass="37913">MADTDTQFSQTQTLCAINSNEDQAAVCSDSAHTDGLPEPLNLKWVKGILIAEGVNITRVYLGLNSETGSLMAVKQFELPKSATDPVARLRLRGMIANFVNENRVLKDLDHPHIVQYLGWVVTPGYLTLLLEYVSGGTIASCLASYGPFEEDMTRSFALQILSGLEYLHSRGIIHKDIRSGSVLVEQQGTCKISHFAFSEKTENLQETGFTPREGKIFWMPPEAIKIDPNRGYNTKLDIWSFGCVVLEMWTGFRPWNGLGEIPVMFKLAVEKAAPPVPDAINIDEVGHDFRRACFERDPDMRFSAAELRQHPYLALPKDWKFNGFGDKQMIQNNHISFS</sequence>
<dbReference type="InterPro" id="IPR000719">
    <property type="entry name" value="Prot_kinase_dom"/>
</dbReference>
<feature type="domain" description="Protein kinase" evidence="5">
    <location>
        <begin position="45"/>
        <end position="313"/>
    </location>
</feature>
<evidence type="ECO:0000313" key="7">
    <source>
        <dbReference type="Proteomes" id="UP001498398"/>
    </source>
</evidence>
<keyword evidence="4" id="KW-0067">ATP-binding</keyword>
<dbReference type="GO" id="GO:0004709">
    <property type="term" value="F:MAP kinase kinase kinase activity"/>
    <property type="evidence" value="ECO:0007669"/>
    <property type="project" value="UniProtKB-EC"/>
</dbReference>
<dbReference type="PANTHER" id="PTHR48016:SF48">
    <property type="entry name" value="SERINE_THREONINE-PROTEIN KINASE BCK1_SLK1_SSP31"/>
    <property type="match status" value="1"/>
</dbReference>
<evidence type="ECO:0000256" key="1">
    <source>
        <dbReference type="ARBA" id="ARBA00022679"/>
    </source>
</evidence>
<comment type="caution">
    <text evidence="6">The sequence shown here is derived from an EMBL/GenBank/DDBJ whole genome shotgun (WGS) entry which is preliminary data.</text>
</comment>
<dbReference type="EMBL" id="JBANRG010000018">
    <property type="protein sequence ID" value="KAK7458129.1"/>
    <property type="molecule type" value="Genomic_DNA"/>
</dbReference>
<dbReference type="PANTHER" id="PTHR48016">
    <property type="entry name" value="MAP KINASE KINASE KINASE SSK2-RELATED-RELATED"/>
    <property type="match status" value="1"/>
</dbReference>
<gene>
    <name evidence="6" type="primary">BCK1_2</name>
    <name evidence="6" type="ORF">VKT23_010037</name>
</gene>
<keyword evidence="7" id="KW-1185">Reference proteome</keyword>